<dbReference type="EMBL" id="JAUDFV010000138">
    <property type="protein sequence ID" value="KAL2725629.1"/>
    <property type="molecule type" value="Genomic_DNA"/>
</dbReference>
<gene>
    <name evidence="2" type="ORF">V1478_008302</name>
</gene>
<dbReference type="Proteomes" id="UP001607302">
    <property type="component" value="Unassembled WGS sequence"/>
</dbReference>
<dbReference type="AlphaFoldDB" id="A0ABD2AYD5"/>
<feature type="compositionally biased region" description="Acidic residues" evidence="1">
    <location>
        <begin position="1"/>
        <end position="17"/>
    </location>
</feature>
<evidence type="ECO:0000313" key="3">
    <source>
        <dbReference type="Proteomes" id="UP001607302"/>
    </source>
</evidence>
<reference evidence="2 3" key="1">
    <citation type="journal article" date="2024" name="Ann. Entomol. Soc. Am.">
        <title>Genomic analyses of the southern and eastern yellowjacket wasps (Hymenoptera: Vespidae) reveal evolutionary signatures of social life.</title>
        <authorList>
            <person name="Catto M.A."/>
            <person name="Caine P.B."/>
            <person name="Orr S.E."/>
            <person name="Hunt B.G."/>
            <person name="Goodisman M.A.D."/>
        </authorList>
    </citation>
    <scope>NUCLEOTIDE SEQUENCE [LARGE SCALE GENOMIC DNA]</scope>
    <source>
        <strain evidence="2">233</strain>
        <tissue evidence="2">Head and thorax</tissue>
    </source>
</reference>
<evidence type="ECO:0000256" key="1">
    <source>
        <dbReference type="SAM" id="MobiDB-lite"/>
    </source>
</evidence>
<name>A0ABD2AYD5_VESSQ</name>
<protein>
    <submittedName>
        <fullName evidence="2">Uncharacterized protein</fullName>
    </submittedName>
</protein>
<evidence type="ECO:0000313" key="2">
    <source>
        <dbReference type="EMBL" id="KAL2725629.1"/>
    </source>
</evidence>
<sequence>MEDEEEEEEEDNDDDDGDKTLWRQGVYGNVEEEEEEEEAGEEKEEEEEEEEEKEKEEEEEEEEEEKKKEKKKEGAVLKGALPSEIRRRGPFRRGELLPMSLLPGVLSLRTLALVIMTNETSNVRRYIIIACEKVPVKENDFSSEKDRDLQYDTP</sequence>
<comment type="caution">
    <text evidence="2">The sequence shown here is derived from an EMBL/GenBank/DDBJ whole genome shotgun (WGS) entry which is preliminary data.</text>
</comment>
<feature type="compositionally biased region" description="Basic and acidic residues" evidence="1">
    <location>
        <begin position="65"/>
        <end position="75"/>
    </location>
</feature>
<proteinExistence type="predicted"/>
<organism evidence="2 3">
    <name type="scientific">Vespula squamosa</name>
    <name type="common">Southern yellow jacket</name>
    <name type="synonym">Wasp</name>
    <dbReference type="NCBI Taxonomy" id="30214"/>
    <lineage>
        <taxon>Eukaryota</taxon>
        <taxon>Metazoa</taxon>
        <taxon>Ecdysozoa</taxon>
        <taxon>Arthropoda</taxon>
        <taxon>Hexapoda</taxon>
        <taxon>Insecta</taxon>
        <taxon>Pterygota</taxon>
        <taxon>Neoptera</taxon>
        <taxon>Endopterygota</taxon>
        <taxon>Hymenoptera</taxon>
        <taxon>Apocrita</taxon>
        <taxon>Aculeata</taxon>
        <taxon>Vespoidea</taxon>
        <taxon>Vespidae</taxon>
        <taxon>Vespinae</taxon>
        <taxon>Vespula</taxon>
    </lineage>
</organism>
<feature type="region of interest" description="Disordered" evidence="1">
    <location>
        <begin position="1"/>
        <end position="76"/>
    </location>
</feature>
<accession>A0ABD2AYD5</accession>
<keyword evidence="3" id="KW-1185">Reference proteome</keyword>
<feature type="compositionally biased region" description="Acidic residues" evidence="1">
    <location>
        <begin position="30"/>
        <end position="64"/>
    </location>
</feature>